<keyword evidence="6" id="KW-0411">Iron-sulfur</keyword>
<feature type="region of interest" description="Disordered" evidence="10">
    <location>
        <begin position="1"/>
        <end position="62"/>
    </location>
</feature>
<dbReference type="CDD" id="cd10031">
    <property type="entry name" value="UDG-F5_TTUDGB_like"/>
    <property type="match status" value="1"/>
</dbReference>
<dbReference type="InterPro" id="IPR005122">
    <property type="entry name" value="Uracil-DNA_glycosylase-like"/>
</dbReference>
<keyword evidence="13" id="KW-1185">Reference proteome</keyword>
<gene>
    <name evidence="12" type="ORF">J5A65_03595</name>
</gene>
<evidence type="ECO:0000256" key="6">
    <source>
        <dbReference type="ARBA" id="ARBA00023014"/>
    </source>
</evidence>
<evidence type="ECO:0000313" key="12">
    <source>
        <dbReference type="EMBL" id="QUC08831.1"/>
    </source>
</evidence>
<dbReference type="EMBL" id="CP072384">
    <property type="protein sequence ID" value="QUC08831.1"/>
    <property type="molecule type" value="Genomic_DNA"/>
</dbReference>
<dbReference type="Proteomes" id="UP000678513">
    <property type="component" value="Chromosome"/>
</dbReference>
<evidence type="ECO:0000256" key="4">
    <source>
        <dbReference type="ARBA" id="ARBA00022801"/>
    </source>
</evidence>
<dbReference type="SUPFAM" id="SSF52141">
    <property type="entry name" value="Uracil-DNA glycosylase-like"/>
    <property type="match status" value="1"/>
</dbReference>
<protein>
    <recommendedName>
        <fullName evidence="9">Type-5 uracil-DNA glycosylase</fullName>
    </recommendedName>
</protein>
<keyword evidence="5" id="KW-0408">Iron</keyword>
<keyword evidence="3" id="KW-0227">DNA damage</keyword>
<evidence type="ECO:0000256" key="10">
    <source>
        <dbReference type="SAM" id="MobiDB-lite"/>
    </source>
</evidence>
<comment type="similarity">
    <text evidence="8">Belongs to the uracil-DNA glycosylase (UDG) superfamily. Type 5 (UDGb) family.</text>
</comment>
<keyword evidence="4" id="KW-0378">Hydrolase</keyword>
<accession>A0ABX7Y7N5</accession>
<evidence type="ECO:0000256" key="1">
    <source>
        <dbReference type="ARBA" id="ARBA00022485"/>
    </source>
</evidence>
<keyword evidence="2" id="KW-0479">Metal-binding</keyword>
<dbReference type="SMART" id="SM00986">
    <property type="entry name" value="UDG"/>
    <property type="match status" value="1"/>
</dbReference>
<evidence type="ECO:0000313" key="13">
    <source>
        <dbReference type="Proteomes" id="UP000678513"/>
    </source>
</evidence>
<dbReference type="InterPro" id="IPR036895">
    <property type="entry name" value="Uracil-DNA_glycosylase-like_sf"/>
</dbReference>
<dbReference type="InterPro" id="IPR051536">
    <property type="entry name" value="UDG_Type-4/5"/>
</dbReference>
<evidence type="ECO:0000256" key="9">
    <source>
        <dbReference type="ARBA" id="ARBA00023887"/>
    </source>
</evidence>
<keyword evidence="1" id="KW-0004">4Fe-4S</keyword>
<evidence type="ECO:0000256" key="2">
    <source>
        <dbReference type="ARBA" id="ARBA00022723"/>
    </source>
</evidence>
<dbReference type="InterPro" id="IPR044147">
    <property type="entry name" value="UdgB-like"/>
</dbReference>
<dbReference type="PANTHER" id="PTHR33693:SF3">
    <property type="entry name" value="TYPE-5 URACIL-DNA GLYCOSYLASE"/>
    <property type="match status" value="1"/>
</dbReference>
<organism evidence="12 13">
    <name type="scientific">Arachnia rubra</name>
    <dbReference type="NCBI Taxonomy" id="1547448"/>
    <lineage>
        <taxon>Bacteria</taxon>
        <taxon>Bacillati</taxon>
        <taxon>Actinomycetota</taxon>
        <taxon>Actinomycetes</taxon>
        <taxon>Propionibacteriales</taxon>
        <taxon>Propionibacteriaceae</taxon>
        <taxon>Arachnia</taxon>
    </lineage>
</organism>
<proteinExistence type="inferred from homology"/>
<dbReference type="Pfam" id="PF03167">
    <property type="entry name" value="UDG"/>
    <property type="match status" value="1"/>
</dbReference>
<dbReference type="PANTHER" id="PTHR33693">
    <property type="entry name" value="TYPE-5 URACIL-DNA GLYCOSYLASE"/>
    <property type="match status" value="1"/>
</dbReference>
<evidence type="ECO:0000256" key="3">
    <source>
        <dbReference type="ARBA" id="ARBA00022763"/>
    </source>
</evidence>
<reference evidence="12 13" key="1">
    <citation type="submission" date="2021-03" db="EMBL/GenBank/DDBJ databases">
        <title>Human Oral Microbial Genomes.</title>
        <authorList>
            <person name="Johnston C.D."/>
            <person name="Chen T."/>
            <person name="Dewhirst F.E."/>
        </authorList>
    </citation>
    <scope>NUCLEOTIDE SEQUENCE [LARGE SCALE GENOMIC DNA]</scope>
    <source>
        <strain evidence="12 13">DSMZ 100122</strain>
    </source>
</reference>
<sequence length="312" mass="33072">MPQISPGLRKWSRSCRSPDRAHGLPAPRYPGVVPTDPHPLTGDAFASPVPPGSGWPGDPATAATPVAQTAEDVTRLAVAATDLTGLDAAVSVCRACPRLVDWRESVATTNRRASFRHEPYWGRPVPSFGDPQARALIVGLAPAANGGNRTGRVFTGDRSGDWLFAALHRTGFASQPASAAAGDGLHLANLRITAAVHCAPPQNKPATVEKTTCSPWLDRELELSPDIRAIMALGGIGWDAALAAARRLGWRVPRPKPRFGHGATASLEASGRAVTLVGCYHVSQQNTFTGRLTEQMLDDVLAQVRDLIDSRG</sequence>
<name>A0ABX7Y7N5_9ACTN</name>
<keyword evidence="7" id="KW-0234">DNA repair</keyword>
<evidence type="ECO:0000256" key="8">
    <source>
        <dbReference type="ARBA" id="ARBA00023779"/>
    </source>
</evidence>
<dbReference type="Gene3D" id="3.40.470.10">
    <property type="entry name" value="Uracil-DNA glycosylase-like domain"/>
    <property type="match status" value="1"/>
</dbReference>
<dbReference type="SMART" id="SM00987">
    <property type="entry name" value="UreE_C"/>
    <property type="match status" value="1"/>
</dbReference>
<evidence type="ECO:0000259" key="11">
    <source>
        <dbReference type="SMART" id="SM00986"/>
    </source>
</evidence>
<evidence type="ECO:0000256" key="5">
    <source>
        <dbReference type="ARBA" id="ARBA00023004"/>
    </source>
</evidence>
<feature type="domain" description="Uracil-DNA glycosylase-like" evidence="11">
    <location>
        <begin position="126"/>
        <end position="301"/>
    </location>
</feature>
<evidence type="ECO:0000256" key="7">
    <source>
        <dbReference type="ARBA" id="ARBA00023204"/>
    </source>
</evidence>